<dbReference type="EMBL" id="KI668980">
    <property type="protein sequence ID" value="ETN70311.1"/>
    <property type="molecule type" value="Genomic_DNA"/>
</dbReference>
<feature type="region of interest" description="Disordered" evidence="1">
    <location>
        <begin position="169"/>
        <end position="208"/>
    </location>
</feature>
<dbReference type="OrthoDB" id="6417226at2759"/>
<dbReference type="STRING" id="51031.W2SNA4"/>
<reference evidence="4" key="1">
    <citation type="journal article" date="2014" name="Nat. Genet.">
        <title>Genome of the human hookworm Necator americanus.</title>
        <authorList>
            <person name="Tang Y.T."/>
            <person name="Gao X."/>
            <person name="Rosa B.A."/>
            <person name="Abubucker S."/>
            <person name="Hallsworth-Pepin K."/>
            <person name="Martin J."/>
            <person name="Tyagi R."/>
            <person name="Heizer E."/>
            <person name="Zhang X."/>
            <person name="Bhonagiri-Palsikar V."/>
            <person name="Minx P."/>
            <person name="Warren W.C."/>
            <person name="Wang Q."/>
            <person name="Zhan B."/>
            <person name="Hotez P.J."/>
            <person name="Sternberg P.W."/>
            <person name="Dougall A."/>
            <person name="Gaze S.T."/>
            <person name="Mulvenna J."/>
            <person name="Sotillo J."/>
            <person name="Ranganathan S."/>
            <person name="Rabelo E.M."/>
            <person name="Wilson R.K."/>
            <person name="Felgner P.L."/>
            <person name="Bethony J."/>
            <person name="Hawdon J.M."/>
            <person name="Gasser R.B."/>
            <person name="Loukas A."/>
            <person name="Mitreva M."/>
        </authorList>
    </citation>
    <scope>NUCLEOTIDE SEQUENCE [LARGE SCALE GENOMIC DNA]</scope>
</reference>
<evidence type="ECO:0000313" key="4">
    <source>
        <dbReference type="Proteomes" id="UP000053676"/>
    </source>
</evidence>
<accession>W2SNA4</accession>
<dbReference type="InterPro" id="IPR013087">
    <property type="entry name" value="Znf_C2H2_type"/>
</dbReference>
<feature type="compositionally biased region" description="Basic and acidic residues" evidence="1">
    <location>
        <begin position="189"/>
        <end position="201"/>
    </location>
</feature>
<proteinExistence type="predicted"/>
<dbReference type="PROSITE" id="PS00028">
    <property type="entry name" value="ZINC_FINGER_C2H2_1"/>
    <property type="match status" value="1"/>
</dbReference>
<feature type="domain" description="C2H2-type" evidence="2">
    <location>
        <begin position="129"/>
        <end position="150"/>
    </location>
</feature>
<dbReference type="KEGG" id="nai:NECAME_14865"/>
<sequence length="208" mass="22237">MLNLFDLPVTNPAFYVHQIDSRPSFQPSNAAQQQNVMTMFNIMNMLMGQNAGIQLPTFPTSQQQNSSGVNTPEAEEEVAAPRNAFGLVAMVKAFGEERLISASTSLAGKLSRIGEIPDASVEQLAAVDCLQCSERLPSVLALSTHHEVAHSAAIPDSTVQLFAERLAEAIPDAPTQTNGHHPSPAASRAAKDDGEPPEKRPRSQANVA</sequence>
<evidence type="ECO:0000256" key="1">
    <source>
        <dbReference type="SAM" id="MobiDB-lite"/>
    </source>
</evidence>
<evidence type="ECO:0000259" key="2">
    <source>
        <dbReference type="PROSITE" id="PS00028"/>
    </source>
</evidence>
<evidence type="ECO:0000313" key="3">
    <source>
        <dbReference type="EMBL" id="ETN70311.1"/>
    </source>
</evidence>
<gene>
    <name evidence="3" type="ORF">NECAME_14865</name>
</gene>
<dbReference type="AlphaFoldDB" id="W2SNA4"/>
<dbReference type="Proteomes" id="UP000053676">
    <property type="component" value="Unassembled WGS sequence"/>
</dbReference>
<organism evidence="3 4">
    <name type="scientific">Necator americanus</name>
    <name type="common">Human hookworm</name>
    <dbReference type="NCBI Taxonomy" id="51031"/>
    <lineage>
        <taxon>Eukaryota</taxon>
        <taxon>Metazoa</taxon>
        <taxon>Ecdysozoa</taxon>
        <taxon>Nematoda</taxon>
        <taxon>Chromadorea</taxon>
        <taxon>Rhabditida</taxon>
        <taxon>Rhabditina</taxon>
        <taxon>Rhabditomorpha</taxon>
        <taxon>Strongyloidea</taxon>
        <taxon>Ancylostomatidae</taxon>
        <taxon>Bunostominae</taxon>
        <taxon>Necator</taxon>
    </lineage>
</organism>
<protein>
    <recommendedName>
        <fullName evidence="2">C2H2-type domain-containing protein</fullName>
    </recommendedName>
</protein>
<keyword evidence="4" id="KW-1185">Reference proteome</keyword>
<feature type="non-terminal residue" evidence="3">
    <location>
        <position position="208"/>
    </location>
</feature>
<name>W2SNA4_NECAM</name>